<dbReference type="CDD" id="cd21059">
    <property type="entry name" value="LciA-like"/>
    <property type="match status" value="1"/>
</dbReference>
<dbReference type="STRING" id="336988.NT96_08405"/>
<dbReference type="Pfam" id="PF08951">
    <property type="entry name" value="EntA_Immun"/>
    <property type="match status" value="1"/>
</dbReference>
<gene>
    <name evidence="1" type="ORF">OKIT_0790</name>
</gene>
<keyword evidence="2" id="KW-1185">Reference proteome</keyword>
<evidence type="ECO:0000313" key="1">
    <source>
        <dbReference type="EMBL" id="EHN58899.1"/>
    </source>
</evidence>
<dbReference type="Proteomes" id="UP000004959">
    <property type="component" value="Chromosome"/>
</dbReference>
<name>G9WI14_9LACO</name>
<proteinExistence type="predicted"/>
<reference evidence="1 2" key="1">
    <citation type="journal article" date="2012" name="PLoS ONE">
        <title>Functional divergence in the genus oenococcus as predicted by genome sequencing of the newly-described species, Oenococcus kitaharae.</title>
        <authorList>
            <person name="Borneman A.R."/>
            <person name="McCarthy J.M."/>
            <person name="Chambers P.J."/>
            <person name="Bartowsky E.J."/>
        </authorList>
    </citation>
    <scope>NUCLEOTIDE SEQUENCE [LARGE SCALE GENOMIC DNA]</scope>
    <source>
        <strain evidence="2">DSM17330</strain>
    </source>
</reference>
<dbReference type="HOGENOM" id="CLU_166209_1_0_9"/>
<dbReference type="AlphaFoldDB" id="G9WI14"/>
<comment type="caution">
    <text evidence="1">The sequence shown here is derived from an EMBL/GenBank/DDBJ whole genome shotgun (WGS) entry which is preliminary data.</text>
</comment>
<dbReference type="InterPro" id="IPR015046">
    <property type="entry name" value="LciA_Immunity-like"/>
</dbReference>
<accession>G9WI14</accession>
<evidence type="ECO:0000313" key="2">
    <source>
        <dbReference type="Proteomes" id="UP000004959"/>
    </source>
</evidence>
<dbReference type="RefSeq" id="WP_007745495.1">
    <property type="nucleotide sequence ID" value="NZ_CM001398.1"/>
</dbReference>
<organism evidence="1 2">
    <name type="scientific">Oenococcus kitaharae DSM 17330</name>
    <dbReference type="NCBI Taxonomy" id="1045004"/>
    <lineage>
        <taxon>Bacteria</taxon>
        <taxon>Bacillati</taxon>
        <taxon>Bacillota</taxon>
        <taxon>Bacilli</taxon>
        <taxon>Lactobacillales</taxon>
        <taxon>Lactobacillaceae</taxon>
        <taxon>Oenococcus</taxon>
    </lineage>
</organism>
<dbReference type="EMBL" id="AFVZ01000001">
    <property type="protein sequence ID" value="EHN58899.1"/>
    <property type="molecule type" value="Genomic_DNA"/>
</dbReference>
<sequence>MKKDKGLSNEDHILQEINLILTTDIRDDERSLLVDGQHALEKKQYFPRIVSRLQGGLTPLAVSRKMSESVKGLYLELMKFSDKGFGHGMFMVWGNSF</sequence>
<dbReference type="PATRIC" id="fig|1045004.4.peg.793"/>
<dbReference type="GO" id="GO:0030153">
    <property type="term" value="P:bacteriocin immunity"/>
    <property type="evidence" value="ECO:0007669"/>
    <property type="project" value="InterPro"/>
</dbReference>
<protein>
    <submittedName>
        <fullName evidence="1">Lactococcin A immunity protein</fullName>
    </submittedName>
</protein>
<dbReference type="eggNOG" id="ENOG5033A3A">
    <property type="taxonomic scope" value="Bacteria"/>
</dbReference>